<feature type="region of interest" description="Disordered" evidence="1">
    <location>
        <begin position="65"/>
        <end position="91"/>
    </location>
</feature>
<feature type="compositionally biased region" description="Basic and acidic residues" evidence="1">
    <location>
        <begin position="65"/>
        <end position="78"/>
    </location>
</feature>
<evidence type="ECO:0000256" key="1">
    <source>
        <dbReference type="SAM" id="MobiDB-lite"/>
    </source>
</evidence>
<reference evidence="2" key="1">
    <citation type="submission" date="2020-11" db="EMBL/GenBank/DDBJ databases">
        <authorList>
            <person name="Tran Van P."/>
        </authorList>
    </citation>
    <scope>NUCLEOTIDE SEQUENCE</scope>
</reference>
<protein>
    <submittedName>
        <fullName evidence="2">Uncharacterized protein</fullName>
    </submittedName>
</protein>
<name>A0A7R8ZAU5_TIMDO</name>
<dbReference type="EMBL" id="OA569953">
    <property type="protein sequence ID" value="CAD7202932.1"/>
    <property type="molecule type" value="Genomic_DNA"/>
</dbReference>
<proteinExistence type="predicted"/>
<gene>
    <name evidence="2" type="ORF">TDIB3V08_LOCUS9110</name>
</gene>
<accession>A0A7R8ZAU5</accession>
<organism evidence="2">
    <name type="scientific">Timema douglasi</name>
    <name type="common">Walking stick</name>
    <dbReference type="NCBI Taxonomy" id="61478"/>
    <lineage>
        <taxon>Eukaryota</taxon>
        <taxon>Metazoa</taxon>
        <taxon>Ecdysozoa</taxon>
        <taxon>Arthropoda</taxon>
        <taxon>Hexapoda</taxon>
        <taxon>Insecta</taxon>
        <taxon>Pterygota</taxon>
        <taxon>Neoptera</taxon>
        <taxon>Polyneoptera</taxon>
        <taxon>Phasmatodea</taxon>
        <taxon>Timematodea</taxon>
        <taxon>Timematoidea</taxon>
        <taxon>Timematidae</taxon>
        <taxon>Timema</taxon>
    </lineage>
</organism>
<evidence type="ECO:0000313" key="2">
    <source>
        <dbReference type="EMBL" id="CAD7202932.1"/>
    </source>
</evidence>
<sequence length="138" mass="16347">MDKFVFLSFIETFGLRKYSFNIDEVMRLEIDSFLRLLRKSLEHITLLKLELKGISSKVLPFPTEVRRSKTDKEGGEDAKENDENDENEICRTRPQARLRKRWEEQITESVLERDDDDDDDSLNNKKYYILNITNSLAL</sequence>
<dbReference type="AlphaFoldDB" id="A0A7R8ZAU5"/>